<reference evidence="1 2" key="1">
    <citation type="submission" date="2018-11" db="EMBL/GenBank/DDBJ databases">
        <title>Flavobacterium sp. nov., YIM 102701-2 draft genome.</title>
        <authorList>
            <person name="Li G."/>
            <person name="Jiang Y."/>
        </authorList>
    </citation>
    <scope>NUCLEOTIDE SEQUENCE [LARGE SCALE GENOMIC DNA]</scope>
    <source>
        <strain evidence="1 2">YIM 102701-2</strain>
    </source>
</reference>
<organism evidence="1 2">
    <name type="scientific">Paenimyroides tangerinum</name>
    <dbReference type="NCBI Taxonomy" id="2488728"/>
    <lineage>
        <taxon>Bacteria</taxon>
        <taxon>Pseudomonadati</taxon>
        <taxon>Bacteroidota</taxon>
        <taxon>Flavobacteriia</taxon>
        <taxon>Flavobacteriales</taxon>
        <taxon>Flavobacteriaceae</taxon>
        <taxon>Paenimyroides</taxon>
    </lineage>
</organism>
<keyword evidence="2" id="KW-1185">Reference proteome</keyword>
<name>A0A3P3WBA7_9FLAO</name>
<sequence length="84" mass="9450">MSKGTHPLNEVNPGYWGGGYIKGGPDSYLKVSLTNSTYIGEMTITKFDLANEIVSGTFWFDVQNPWTGEKIEVREGRFDTHFSQ</sequence>
<accession>A0A3P3WBA7</accession>
<dbReference type="OrthoDB" id="881763at2"/>
<dbReference type="Proteomes" id="UP000275719">
    <property type="component" value="Unassembled WGS sequence"/>
</dbReference>
<gene>
    <name evidence="1" type="ORF">EG240_05250</name>
</gene>
<comment type="caution">
    <text evidence="1">The sequence shown here is derived from an EMBL/GenBank/DDBJ whole genome shotgun (WGS) entry which is preliminary data.</text>
</comment>
<proteinExistence type="predicted"/>
<evidence type="ECO:0000313" key="2">
    <source>
        <dbReference type="Proteomes" id="UP000275719"/>
    </source>
</evidence>
<dbReference type="AlphaFoldDB" id="A0A3P3WBA7"/>
<protein>
    <submittedName>
        <fullName evidence="1">Uncharacterized protein</fullName>
    </submittedName>
</protein>
<dbReference type="EMBL" id="RQVQ01000009">
    <property type="protein sequence ID" value="RRJ91607.1"/>
    <property type="molecule type" value="Genomic_DNA"/>
</dbReference>
<evidence type="ECO:0000313" key="1">
    <source>
        <dbReference type="EMBL" id="RRJ91607.1"/>
    </source>
</evidence>